<sequence length="82" mass="9130">MTETTELIRSLLVLVGPRISADEVADVDDWLDHREWGLAVDVLAEALSENAVTLTAREREVFVHILHAIGYDVTDFANLLAQ</sequence>
<dbReference type="STRING" id="1206085.SAMN05443575_1697"/>
<keyword evidence="2" id="KW-1185">Reference proteome</keyword>
<evidence type="ECO:0008006" key="3">
    <source>
        <dbReference type="Google" id="ProtNLM"/>
    </source>
</evidence>
<reference evidence="1 2" key="1">
    <citation type="submission" date="2016-11" db="EMBL/GenBank/DDBJ databases">
        <authorList>
            <person name="Jaros S."/>
            <person name="Januszkiewicz K."/>
            <person name="Wedrychowicz H."/>
        </authorList>
    </citation>
    <scope>NUCLEOTIDE SEQUENCE [LARGE SCALE GENOMIC DNA]</scope>
    <source>
        <strain evidence="1 2">DSM 45627</strain>
    </source>
</reference>
<dbReference type="AlphaFoldDB" id="A0A1M5HZ92"/>
<accession>A0A1M5HZ92</accession>
<proteinExistence type="predicted"/>
<dbReference type="Proteomes" id="UP000186132">
    <property type="component" value="Unassembled WGS sequence"/>
</dbReference>
<dbReference type="OrthoDB" id="3396949at2"/>
<dbReference type="RefSeq" id="WP_073388537.1">
    <property type="nucleotide sequence ID" value="NZ_FQVU01000002.1"/>
</dbReference>
<protein>
    <recommendedName>
        <fullName evidence="3">MafI family immunity protein</fullName>
    </recommendedName>
</protein>
<evidence type="ECO:0000313" key="1">
    <source>
        <dbReference type="EMBL" id="SHG21386.1"/>
    </source>
</evidence>
<organism evidence="1 2">
    <name type="scientific">Jatrophihabitans endophyticus</name>
    <dbReference type="NCBI Taxonomy" id="1206085"/>
    <lineage>
        <taxon>Bacteria</taxon>
        <taxon>Bacillati</taxon>
        <taxon>Actinomycetota</taxon>
        <taxon>Actinomycetes</taxon>
        <taxon>Jatrophihabitantales</taxon>
        <taxon>Jatrophihabitantaceae</taxon>
        <taxon>Jatrophihabitans</taxon>
    </lineage>
</organism>
<evidence type="ECO:0000313" key="2">
    <source>
        <dbReference type="Proteomes" id="UP000186132"/>
    </source>
</evidence>
<gene>
    <name evidence="1" type="ORF">SAMN05443575_1697</name>
</gene>
<name>A0A1M5HZ92_9ACTN</name>
<dbReference type="EMBL" id="FQVU01000002">
    <property type="protein sequence ID" value="SHG21386.1"/>
    <property type="molecule type" value="Genomic_DNA"/>
</dbReference>